<dbReference type="AlphaFoldDB" id="A0A194X330"/>
<proteinExistence type="predicted"/>
<sequence>MTLNSWAERWAETWGLRDNFESTGFKVAAYDIIWTGCNVPGQGDQPYNAGERIRFREYDNEDGTSCTHKMSFQFGTWFGIFKCQASEDFYSYTATLSNFEFLDGNPDLNENLEQIGARDDWFTFEFVDTFDDNGLPFLWWKKFEGSSMIGSTALFGWAKCCMDETVETD</sequence>
<gene>
    <name evidence="1" type="ORF">LY89DRAFT_720864</name>
</gene>
<dbReference type="GeneID" id="28828322"/>
<dbReference type="RefSeq" id="XP_018068943.1">
    <property type="nucleotide sequence ID" value="XM_018218596.1"/>
</dbReference>
<name>A0A194X330_MOLSC</name>
<dbReference type="KEGG" id="psco:LY89DRAFT_720864"/>
<protein>
    <submittedName>
        <fullName evidence="1">Uncharacterized protein</fullName>
    </submittedName>
</protein>
<keyword evidence="2" id="KW-1185">Reference proteome</keyword>
<reference evidence="1 2" key="1">
    <citation type="submission" date="2015-10" db="EMBL/GenBank/DDBJ databases">
        <title>Full genome of DAOMC 229536 Phialocephala scopiformis, a fungal endophyte of spruce producing the potent anti-insectan compound rugulosin.</title>
        <authorList>
            <consortium name="DOE Joint Genome Institute"/>
            <person name="Walker A.K."/>
            <person name="Frasz S.L."/>
            <person name="Seifert K.A."/>
            <person name="Miller J.D."/>
            <person name="Mondo S.J."/>
            <person name="Labutti K."/>
            <person name="Lipzen A."/>
            <person name="Dockter R."/>
            <person name="Kennedy M."/>
            <person name="Grigoriev I.V."/>
            <person name="Spatafora J.W."/>
        </authorList>
    </citation>
    <scope>NUCLEOTIDE SEQUENCE [LARGE SCALE GENOMIC DNA]</scope>
    <source>
        <strain evidence="1 2">CBS 120377</strain>
    </source>
</reference>
<organism evidence="1 2">
    <name type="scientific">Mollisia scopiformis</name>
    <name type="common">Conifer needle endophyte fungus</name>
    <name type="synonym">Phialocephala scopiformis</name>
    <dbReference type="NCBI Taxonomy" id="149040"/>
    <lineage>
        <taxon>Eukaryota</taxon>
        <taxon>Fungi</taxon>
        <taxon>Dikarya</taxon>
        <taxon>Ascomycota</taxon>
        <taxon>Pezizomycotina</taxon>
        <taxon>Leotiomycetes</taxon>
        <taxon>Helotiales</taxon>
        <taxon>Mollisiaceae</taxon>
        <taxon>Mollisia</taxon>
    </lineage>
</organism>
<dbReference type="InParanoid" id="A0A194X330"/>
<accession>A0A194X330</accession>
<evidence type="ECO:0000313" key="2">
    <source>
        <dbReference type="Proteomes" id="UP000070700"/>
    </source>
</evidence>
<evidence type="ECO:0000313" key="1">
    <source>
        <dbReference type="EMBL" id="KUJ14588.1"/>
    </source>
</evidence>
<dbReference type="Proteomes" id="UP000070700">
    <property type="component" value="Unassembled WGS sequence"/>
</dbReference>
<dbReference type="EMBL" id="KQ947420">
    <property type="protein sequence ID" value="KUJ14588.1"/>
    <property type="molecule type" value="Genomic_DNA"/>
</dbReference>